<gene>
    <name evidence="3" type="ORF">K8I29_08630</name>
</gene>
<keyword evidence="2" id="KW-0732">Signal</keyword>
<protein>
    <submittedName>
        <fullName evidence="3">Uncharacterized protein</fullName>
    </submittedName>
</protein>
<evidence type="ECO:0000313" key="3">
    <source>
        <dbReference type="EMBL" id="MBZ0156257.1"/>
    </source>
</evidence>
<dbReference type="SUPFAM" id="SSF53474">
    <property type="entry name" value="alpha/beta-Hydrolases"/>
    <property type="match status" value="1"/>
</dbReference>
<accession>A0A953M1N1</accession>
<name>A0A953M1N1_9BACT</name>
<feature type="compositionally biased region" description="Acidic residues" evidence="1">
    <location>
        <begin position="25"/>
        <end position="65"/>
    </location>
</feature>
<feature type="chain" id="PRO_5037119358" evidence="2">
    <location>
        <begin position="20"/>
        <end position="676"/>
    </location>
</feature>
<dbReference type="Proteomes" id="UP000705867">
    <property type="component" value="Unassembled WGS sequence"/>
</dbReference>
<dbReference type="InterPro" id="IPR029058">
    <property type="entry name" value="AB_hydrolase_fold"/>
</dbReference>
<sequence length="676" mass="74043">MKIRVGWMALIALAVLVSAGGCGCGDDDDDDDGGGGPDSDADDDATDDDDAAPDDDDDDADDDGAYPENCTDWAPVFDFNLTSDPMVVPYPSDMYTVDDATTPSGRRVQVGDSTTRPLGILSKARAFDFAFDAINTLDGFSTQADIYIPLTAQPDAARFPDPEAPSMDDSVFVMVDDPDSPFDGEMAPVVVEWRTYSLWIRPFRPLREATRYVVAATRKIATADGKCYRATDSMRAVWEDAKSGKGSHPDLESALTRMETRGLASHRVLAISTFTTAHMTRDLDEARRVLDGMASNDPPEITDWSFRSDIDVIDYEDTLDRIAWGYLDVPTFRNADGLWERDANGDLVPTGTEEVLVHLTLPSADSGAGQPFPLSLYTHGIGDHKESLQAIASDWANAGFALIGLDAVCHGDRAPIPHDPATSLLCYFQFFDPLMFRDNLRETAVGNMWLARAVKALGEIDMIPPGGDGIPDFDVSRLYFNGISMGTFHAGAWIGLEENIDTWVFSSAGAKFIGAALEGPYLGELLTIAQWLDGLMDGWKLEDTLWGYGHLMQHALDAGDPANYLMHLDDPLPGLEGRELKILQQGSAYDDMIGGVCGGYFARSAGLPQLMPFVWDVGWVDHVQTPYTGNAFFQWDTKEHFLLWDRTPLGTKYRAQILHFMTTARNTGVGEVVDTQ</sequence>
<organism evidence="3 4">
    <name type="scientific">Candidatus Nitrobium versatile</name>
    <dbReference type="NCBI Taxonomy" id="2884831"/>
    <lineage>
        <taxon>Bacteria</taxon>
        <taxon>Pseudomonadati</taxon>
        <taxon>Nitrospirota</taxon>
        <taxon>Nitrospiria</taxon>
        <taxon>Nitrospirales</taxon>
        <taxon>Nitrospiraceae</taxon>
        <taxon>Candidatus Nitrobium</taxon>
    </lineage>
</organism>
<dbReference type="PROSITE" id="PS51257">
    <property type="entry name" value="PROKAR_LIPOPROTEIN"/>
    <property type="match status" value="1"/>
</dbReference>
<dbReference type="Gene3D" id="3.40.50.1820">
    <property type="entry name" value="alpha/beta hydrolase"/>
    <property type="match status" value="1"/>
</dbReference>
<reference evidence="3" key="2">
    <citation type="submission" date="2021-08" db="EMBL/GenBank/DDBJ databases">
        <authorList>
            <person name="Dalcin Martins P."/>
        </authorList>
    </citation>
    <scope>NUCLEOTIDE SEQUENCE</scope>
    <source>
        <strain evidence="3">MAG_39</strain>
    </source>
</reference>
<evidence type="ECO:0000256" key="1">
    <source>
        <dbReference type="SAM" id="MobiDB-lite"/>
    </source>
</evidence>
<dbReference type="EMBL" id="JAIOIV010000072">
    <property type="protein sequence ID" value="MBZ0156257.1"/>
    <property type="molecule type" value="Genomic_DNA"/>
</dbReference>
<evidence type="ECO:0000313" key="4">
    <source>
        <dbReference type="Proteomes" id="UP000705867"/>
    </source>
</evidence>
<evidence type="ECO:0000256" key="2">
    <source>
        <dbReference type="SAM" id="SignalP"/>
    </source>
</evidence>
<feature type="region of interest" description="Disordered" evidence="1">
    <location>
        <begin position="23"/>
        <end position="67"/>
    </location>
</feature>
<proteinExistence type="predicted"/>
<feature type="signal peptide" evidence="2">
    <location>
        <begin position="1"/>
        <end position="19"/>
    </location>
</feature>
<reference evidence="3" key="1">
    <citation type="journal article" date="2021" name="bioRxiv">
        <title>Unraveling nitrogen, sulfur and carbon metabolic pathways and microbial community transcriptional responses to substrate deprivation and toxicity stresses in a bioreactor mimicking anoxic brackish coastal sediment conditions.</title>
        <authorList>
            <person name="Martins P.D."/>
            <person name="Echeveste M.J."/>
            <person name="Arshad A."/>
            <person name="Kurth J."/>
            <person name="Ouboter H."/>
            <person name="Jetten M.S.M."/>
            <person name="Welte C.U."/>
        </authorList>
    </citation>
    <scope>NUCLEOTIDE SEQUENCE</scope>
    <source>
        <strain evidence="3">MAG_39</strain>
    </source>
</reference>
<comment type="caution">
    <text evidence="3">The sequence shown here is derived from an EMBL/GenBank/DDBJ whole genome shotgun (WGS) entry which is preliminary data.</text>
</comment>
<dbReference type="AlphaFoldDB" id="A0A953M1N1"/>